<dbReference type="SUPFAM" id="SSF46689">
    <property type="entry name" value="Homeodomain-like"/>
    <property type="match status" value="1"/>
</dbReference>
<dbReference type="InterPro" id="IPR050109">
    <property type="entry name" value="HTH-type_TetR-like_transc_reg"/>
</dbReference>
<proteinExistence type="predicted"/>
<evidence type="ECO:0000313" key="7">
    <source>
        <dbReference type="Proteomes" id="UP001183607"/>
    </source>
</evidence>
<evidence type="ECO:0000256" key="3">
    <source>
        <dbReference type="ARBA" id="ARBA00023163"/>
    </source>
</evidence>
<keyword evidence="3" id="KW-0804">Transcription</keyword>
<dbReference type="PANTHER" id="PTHR30055:SF234">
    <property type="entry name" value="HTH-TYPE TRANSCRIPTIONAL REGULATOR BETI"/>
    <property type="match status" value="1"/>
</dbReference>
<gene>
    <name evidence="6" type="ORF">RM574_24545</name>
</gene>
<dbReference type="Pfam" id="PF00440">
    <property type="entry name" value="TetR_N"/>
    <property type="match status" value="1"/>
</dbReference>
<dbReference type="Proteomes" id="UP001183607">
    <property type="component" value="Unassembled WGS sequence"/>
</dbReference>
<feature type="domain" description="HTH tetR-type" evidence="5">
    <location>
        <begin position="10"/>
        <end position="70"/>
    </location>
</feature>
<dbReference type="AlphaFoldDB" id="A0ABD5EB80"/>
<protein>
    <submittedName>
        <fullName evidence="6">TetR/AcrR family transcriptional regulator</fullName>
    </submittedName>
</protein>
<sequence>MSSLRERKKAETRRKLREVALDLFAERGFDAVSVAEIAEAAGFSKMTVFNYFGSKEDLVLQPLQEHVEDTARAVRERAPGESAVAALRRTYLSALAAGDASLGGSDLPLVLRLQGLIASTPPLLARVLVLRRRSERALAAELTAATGDDAGSSLAAAQILAVWHTLVGRNFRGLLAGIEVSRVIADGLALAERAFGQLESGLGDFGRAAPGRTDAGGDVPLR</sequence>
<evidence type="ECO:0000256" key="2">
    <source>
        <dbReference type="ARBA" id="ARBA00023125"/>
    </source>
</evidence>
<organism evidence="6 7">
    <name type="scientific">Streptomyces evansiae</name>
    <dbReference type="NCBI Taxonomy" id="3075535"/>
    <lineage>
        <taxon>Bacteria</taxon>
        <taxon>Bacillati</taxon>
        <taxon>Actinomycetota</taxon>
        <taxon>Actinomycetes</taxon>
        <taxon>Kitasatosporales</taxon>
        <taxon>Streptomycetaceae</taxon>
        <taxon>Streptomyces</taxon>
    </lineage>
</organism>
<dbReference type="PROSITE" id="PS50977">
    <property type="entry name" value="HTH_TETR_2"/>
    <property type="match status" value="1"/>
</dbReference>
<comment type="caution">
    <text evidence="6">The sequence shown here is derived from an EMBL/GenBank/DDBJ whole genome shotgun (WGS) entry which is preliminary data.</text>
</comment>
<dbReference type="InterPro" id="IPR009057">
    <property type="entry name" value="Homeodomain-like_sf"/>
</dbReference>
<keyword evidence="2 4" id="KW-0238">DNA-binding</keyword>
<dbReference type="Gene3D" id="1.10.357.10">
    <property type="entry name" value="Tetracycline Repressor, domain 2"/>
    <property type="match status" value="1"/>
</dbReference>
<dbReference type="InterPro" id="IPR001647">
    <property type="entry name" value="HTH_TetR"/>
</dbReference>
<dbReference type="RefSeq" id="WP_093853770.1">
    <property type="nucleotide sequence ID" value="NZ_JAVRER010000050.1"/>
</dbReference>
<evidence type="ECO:0000256" key="1">
    <source>
        <dbReference type="ARBA" id="ARBA00023015"/>
    </source>
</evidence>
<feature type="DNA-binding region" description="H-T-H motif" evidence="4">
    <location>
        <begin position="33"/>
        <end position="52"/>
    </location>
</feature>
<accession>A0ABD5EB80</accession>
<name>A0ABD5EB80_9ACTN</name>
<keyword evidence="1" id="KW-0805">Transcription regulation</keyword>
<dbReference type="PRINTS" id="PR00455">
    <property type="entry name" value="HTHTETR"/>
</dbReference>
<evidence type="ECO:0000313" key="6">
    <source>
        <dbReference type="EMBL" id="MDT0418654.1"/>
    </source>
</evidence>
<evidence type="ECO:0000259" key="5">
    <source>
        <dbReference type="PROSITE" id="PS50977"/>
    </source>
</evidence>
<dbReference type="PANTHER" id="PTHR30055">
    <property type="entry name" value="HTH-TYPE TRANSCRIPTIONAL REGULATOR RUTR"/>
    <property type="match status" value="1"/>
</dbReference>
<evidence type="ECO:0000256" key="4">
    <source>
        <dbReference type="PROSITE-ProRule" id="PRU00335"/>
    </source>
</evidence>
<reference evidence="7" key="1">
    <citation type="submission" date="2023-07" db="EMBL/GenBank/DDBJ databases">
        <title>30 novel species of actinomycetes from the DSMZ collection.</title>
        <authorList>
            <person name="Nouioui I."/>
        </authorList>
    </citation>
    <scope>NUCLEOTIDE SEQUENCE [LARGE SCALE GENOMIC DNA]</scope>
    <source>
        <strain evidence="7">DSM 41982</strain>
    </source>
</reference>
<dbReference type="GO" id="GO:0003677">
    <property type="term" value="F:DNA binding"/>
    <property type="evidence" value="ECO:0007669"/>
    <property type="project" value="UniProtKB-UniRule"/>
</dbReference>
<dbReference type="GO" id="GO:0006355">
    <property type="term" value="P:regulation of DNA-templated transcription"/>
    <property type="evidence" value="ECO:0007669"/>
    <property type="project" value="UniProtKB-ARBA"/>
</dbReference>
<dbReference type="EMBL" id="JAVRER010000050">
    <property type="protein sequence ID" value="MDT0418654.1"/>
    <property type="molecule type" value="Genomic_DNA"/>
</dbReference>